<dbReference type="Proteomes" id="UP001056778">
    <property type="component" value="Chromosome 1"/>
</dbReference>
<reference evidence="1" key="1">
    <citation type="submission" date="2022-04" db="EMBL/GenBank/DDBJ databases">
        <title>Chromosome-scale genome assembly of Holotrichia oblita Faldermann.</title>
        <authorList>
            <person name="Rongchong L."/>
        </authorList>
    </citation>
    <scope>NUCLEOTIDE SEQUENCE</scope>
    <source>
        <strain evidence="1">81SQS9</strain>
    </source>
</reference>
<evidence type="ECO:0000313" key="2">
    <source>
        <dbReference type="Proteomes" id="UP001056778"/>
    </source>
</evidence>
<sequence>MPSESYDLCSHKLERCDRPTRGGGVAIYIRRTLQYEIVSNFTSEYIEYLVIRLRIKSFTCVIGTFYRQPRGNYDMFIDCFENLLADMLLSYDNIICVGDFNTNMMSVTDYKTNALNEVMSSLNLTQIIQDPTYRTTSSESLLDLVICGNSFNVTNFGTIDCSDMTDHYCVFCELPIYLNKLPPTQRVRIRSFKHFDGVAFEADVYAVHWYLIFDMLDVNAKLQFFNSHVLRLFDKHAPYVEFTSTRPPAPWLTYNIRCFMKKRDEALIRYRRTQNASHLSYYKQLRNETNRAIAREKKAYFQYRCQIAKNGKELWREFAKLSPTMNNKRLPLPDSVDANDLNKHFAGVRNISPDRDLINSYSSRSLNLNREKFELVQITDHDIIKAVVLGYFDPFFFIKMDFKMLINRLSQEELIYELKIRGVTTLETVDSMRKTLSYLRKVEKSESFVWPKYPYKFKEDVDALTALVKELKDLCRDFSGDVKSSEYKKISSKLAHASGRLNRSSPTSEDERKVRSDLLVSLATLAASLKSKSKNLSRVSTMDRSVVDLSQAALGQSSPVPSSDDDSDVVFSGESHTEAGAENVHFARRRPSE</sequence>
<dbReference type="EMBL" id="CM043015">
    <property type="protein sequence ID" value="KAI4470973.1"/>
    <property type="molecule type" value="Genomic_DNA"/>
</dbReference>
<keyword evidence="2" id="KW-1185">Reference proteome</keyword>
<proteinExistence type="predicted"/>
<protein>
    <submittedName>
        <fullName evidence="1">Endonuclease-reverse transcriptase</fullName>
    </submittedName>
</protein>
<comment type="caution">
    <text evidence="1">The sequence shown here is derived from an EMBL/GenBank/DDBJ whole genome shotgun (WGS) entry which is preliminary data.</text>
</comment>
<gene>
    <name evidence="1" type="ORF">MML48_1g11107</name>
</gene>
<name>A0ACB9TW30_HOLOL</name>
<evidence type="ECO:0000313" key="1">
    <source>
        <dbReference type="EMBL" id="KAI4470973.1"/>
    </source>
</evidence>
<accession>A0ACB9TW30</accession>
<keyword evidence="1" id="KW-0378">Hydrolase</keyword>
<keyword evidence="1" id="KW-0540">Nuclease</keyword>
<keyword evidence="1" id="KW-0255">Endonuclease</keyword>
<organism evidence="1 2">
    <name type="scientific">Holotrichia oblita</name>
    <name type="common">Chafer beetle</name>
    <dbReference type="NCBI Taxonomy" id="644536"/>
    <lineage>
        <taxon>Eukaryota</taxon>
        <taxon>Metazoa</taxon>
        <taxon>Ecdysozoa</taxon>
        <taxon>Arthropoda</taxon>
        <taxon>Hexapoda</taxon>
        <taxon>Insecta</taxon>
        <taxon>Pterygota</taxon>
        <taxon>Neoptera</taxon>
        <taxon>Endopterygota</taxon>
        <taxon>Coleoptera</taxon>
        <taxon>Polyphaga</taxon>
        <taxon>Scarabaeiformia</taxon>
        <taxon>Scarabaeidae</taxon>
        <taxon>Melolonthinae</taxon>
        <taxon>Holotrichia</taxon>
    </lineage>
</organism>